<dbReference type="Proteomes" id="UP000026961">
    <property type="component" value="Chromosome 3"/>
</dbReference>
<evidence type="ECO:0000256" key="2">
    <source>
        <dbReference type="SAM" id="SignalP"/>
    </source>
</evidence>
<sequence>MAAIVAFLTVLICLLLADGAALVTKRTDDKSEIWGYVSVRPRAHIFWWHYTSPHRVSSPTRPWPTILLLQGSQLGGSSVGNGNFAEIGPLDEELKPRNSTWLHKADLLFVDHPVGVGYSYADDRSGLATTDVQAAADATELDKALATRILPDLKSSPLFIVGQAYGGKLAAMIGASLAKAIRAGDINLTLGGVVIGNGWISLADFSTFTGRDTAISYFKFSLVIRVPIRLTYARMLSDVSWLDGNAVDEVNKMAGKVKEQTAAGQFATSLQTFTDLLYLIDSKSDSVNMFNYMTGTGMGMMLITGDNTPKARSSPLTMYLGRDISTIMNGVIKRKLKIIPKDLVWQQWSLDVYEAMKNDFMRPAINVVDELLSLGVNVTLYNGQLDVLCSSTGTQEWLKKLKKPLHFCLPYYIPNGFVKAHKNLQHYSILQAGQAVPVDQPCTALHMIGAIMQSPDV</sequence>
<proteinExistence type="inferred from homology"/>
<evidence type="ECO:0000313" key="4">
    <source>
        <dbReference type="Proteomes" id="UP000026961"/>
    </source>
</evidence>
<reference evidence="3" key="1">
    <citation type="submission" date="2015-04" db="UniProtKB">
        <authorList>
            <consortium name="EnsemblPlants"/>
        </authorList>
    </citation>
    <scope>IDENTIFICATION</scope>
</reference>
<accession>A0A0D9Z8F2</accession>
<dbReference type="Pfam" id="PF00450">
    <property type="entry name" value="Peptidase_S10"/>
    <property type="match status" value="1"/>
</dbReference>
<feature type="chain" id="PRO_5002352295" description="Carboxypeptidase" evidence="2">
    <location>
        <begin position="20"/>
        <end position="457"/>
    </location>
</feature>
<dbReference type="PRINTS" id="PR00724">
    <property type="entry name" value="CRBOXYPTASEC"/>
</dbReference>
<keyword evidence="2" id="KW-0732">Signal</keyword>
<dbReference type="SUPFAM" id="SSF53474">
    <property type="entry name" value="alpha/beta-Hydrolases"/>
    <property type="match status" value="1"/>
</dbReference>
<dbReference type="InterPro" id="IPR001563">
    <property type="entry name" value="Peptidase_S10"/>
</dbReference>
<evidence type="ECO:0000313" key="3">
    <source>
        <dbReference type="EnsemblPlants" id="OGLUM03G20880.1"/>
    </source>
</evidence>
<keyword evidence="4" id="KW-1185">Reference proteome</keyword>
<dbReference type="GO" id="GO:0006508">
    <property type="term" value="P:proteolysis"/>
    <property type="evidence" value="ECO:0007669"/>
    <property type="project" value="InterPro"/>
</dbReference>
<dbReference type="HOGENOM" id="CLU_008523_1_0_1"/>
<evidence type="ECO:0000256" key="1">
    <source>
        <dbReference type="ARBA" id="ARBA00009431"/>
    </source>
</evidence>
<reference evidence="3" key="2">
    <citation type="submission" date="2018-05" db="EMBL/GenBank/DDBJ databases">
        <title>OgluRS3 (Oryza glumaepatula Reference Sequence Version 3).</title>
        <authorList>
            <person name="Zhang J."/>
            <person name="Kudrna D."/>
            <person name="Lee S."/>
            <person name="Talag J."/>
            <person name="Welchert J."/>
            <person name="Wing R.A."/>
        </authorList>
    </citation>
    <scope>NUCLEOTIDE SEQUENCE [LARGE SCALE GENOMIC DNA]</scope>
</reference>
<evidence type="ECO:0008006" key="5">
    <source>
        <dbReference type="Google" id="ProtNLM"/>
    </source>
</evidence>
<dbReference type="eggNOG" id="KOG1283">
    <property type="taxonomic scope" value="Eukaryota"/>
</dbReference>
<dbReference type="Gene3D" id="3.40.50.1820">
    <property type="entry name" value="alpha/beta hydrolase"/>
    <property type="match status" value="1"/>
</dbReference>
<dbReference type="EnsemblPlants" id="OGLUM03G20880.1">
    <property type="protein sequence ID" value="OGLUM03G20880.1"/>
    <property type="gene ID" value="OGLUM03G20880"/>
</dbReference>
<dbReference type="AlphaFoldDB" id="A0A0D9Z8F2"/>
<dbReference type="Gramene" id="OGLUM03G20880.1">
    <property type="protein sequence ID" value="OGLUM03G20880.1"/>
    <property type="gene ID" value="OGLUM03G20880"/>
</dbReference>
<protein>
    <recommendedName>
        <fullName evidence="5">Carboxypeptidase</fullName>
    </recommendedName>
</protein>
<dbReference type="PANTHER" id="PTHR11802">
    <property type="entry name" value="SERINE PROTEASE FAMILY S10 SERINE CARBOXYPEPTIDASE"/>
    <property type="match status" value="1"/>
</dbReference>
<dbReference type="PANTHER" id="PTHR11802:SF314">
    <property type="entry name" value="CARBOXYPEPTIDASE"/>
    <property type="match status" value="1"/>
</dbReference>
<feature type="signal peptide" evidence="2">
    <location>
        <begin position="1"/>
        <end position="19"/>
    </location>
</feature>
<dbReference type="GO" id="GO:0004185">
    <property type="term" value="F:serine-type carboxypeptidase activity"/>
    <property type="evidence" value="ECO:0007669"/>
    <property type="project" value="InterPro"/>
</dbReference>
<name>A0A0D9Z8F2_9ORYZ</name>
<organism evidence="3">
    <name type="scientific">Oryza glumipatula</name>
    <dbReference type="NCBI Taxonomy" id="40148"/>
    <lineage>
        <taxon>Eukaryota</taxon>
        <taxon>Viridiplantae</taxon>
        <taxon>Streptophyta</taxon>
        <taxon>Embryophyta</taxon>
        <taxon>Tracheophyta</taxon>
        <taxon>Spermatophyta</taxon>
        <taxon>Magnoliopsida</taxon>
        <taxon>Liliopsida</taxon>
        <taxon>Poales</taxon>
        <taxon>Poaceae</taxon>
        <taxon>BOP clade</taxon>
        <taxon>Oryzoideae</taxon>
        <taxon>Oryzeae</taxon>
        <taxon>Oryzinae</taxon>
        <taxon>Oryza</taxon>
    </lineage>
</organism>
<dbReference type="InterPro" id="IPR029058">
    <property type="entry name" value="AB_hydrolase_fold"/>
</dbReference>
<comment type="similarity">
    <text evidence="1">Belongs to the peptidase S10 family.</text>
</comment>